<dbReference type="PROSITE" id="PS50895">
    <property type="entry name" value="SURF1"/>
    <property type="match status" value="1"/>
</dbReference>
<comment type="similarity">
    <text evidence="1">Belongs to the SURF1 family.</text>
</comment>
<sequence>MLRVALRPKFLGLLALMATATLVCGLLANWQFERATRALEARDETTSAAPVPIEELMDANAPVTNAVQGRLASFTGEFVPSEQVLVPGREIDGHEAAVVVTNARITQGPLRGTSIPVARGYTTVPSSEWDTLPELPAGARTIVVRLEASEEASGTVRREDDGGVATVGTLSSTLLVNVWEGPMLAGYGALTNEARQYMAGPGESDGASATAADAWRDLGPLPAAQSSFTSGLNLQNFGYMLQWILFGVFFLYIWWRSVRSTYLDEQAERRLELESRLAGESSD</sequence>
<proteinExistence type="inferred from homology"/>
<evidence type="ECO:0000313" key="2">
    <source>
        <dbReference type="EMBL" id="ATH97182.1"/>
    </source>
</evidence>
<keyword evidence="1" id="KW-0472">Membrane</keyword>
<feature type="transmembrane region" description="Helical" evidence="1">
    <location>
        <begin position="237"/>
        <end position="255"/>
    </location>
</feature>
<accession>A0ABM6PNS6</accession>
<keyword evidence="1" id="KW-0812">Transmembrane</keyword>
<name>A0ABM6PNS6_9MICO</name>
<dbReference type="RefSeq" id="WP_096883295.1">
    <property type="nucleotide sequence ID" value="NZ_CP023482.1"/>
</dbReference>
<dbReference type="Proteomes" id="UP000815698">
    <property type="component" value="Chromosome"/>
</dbReference>
<protein>
    <recommendedName>
        <fullName evidence="1">SURF1-like protein</fullName>
    </recommendedName>
</protein>
<keyword evidence="1" id="KW-1003">Cell membrane</keyword>
<dbReference type="EMBL" id="CP023482">
    <property type="protein sequence ID" value="ATH97182.1"/>
    <property type="molecule type" value="Genomic_DNA"/>
</dbReference>
<gene>
    <name evidence="2" type="ORF">COP05_08845</name>
</gene>
<comment type="caution">
    <text evidence="1">Lacks conserved residue(s) required for the propagation of feature annotation.</text>
</comment>
<organism evidence="2 3">
    <name type="scientific">Dermabacter jinjuensis</name>
    <dbReference type="NCBI Taxonomy" id="1667168"/>
    <lineage>
        <taxon>Bacteria</taxon>
        <taxon>Bacillati</taxon>
        <taxon>Actinomycetota</taxon>
        <taxon>Actinomycetes</taxon>
        <taxon>Micrococcales</taxon>
        <taxon>Dermabacteraceae</taxon>
        <taxon>Dermabacter</taxon>
    </lineage>
</organism>
<dbReference type="Pfam" id="PF02104">
    <property type="entry name" value="SURF1"/>
    <property type="match status" value="1"/>
</dbReference>
<reference evidence="2 3" key="1">
    <citation type="journal article" date="2016" name="Int. J. Syst. Evol. Microbiol.">
        <title>Dermabacter jinjuensis sp. nov., a novel species of the genus Dermabacter isolated from a clinical specimen.</title>
        <authorList>
            <person name="Park Y.K."/>
            <person name="Lee K.M."/>
            <person name="Lee W.K."/>
            <person name="Cho M.J."/>
            <person name="Lee H.S."/>
            <person name="Cho Y.G."/>
            <person name="Lee Y.C."/>
            <person name="Lee W.K."/>
            <person name="Seong W.K."/>
            <person name="Hwang K.J."/>
        </authorList>
    </citation>
    <scope>NUCLEOTIDE SEQUENCE [LARGE SCALE GENOMIC DNA]</scope>
    <source>
        <strain evidence="2 3">32T</strain>
    </source>
</reference>
<evidence type="ECO:0000313" key="3">
    <source>
        <dbReference type="Proteomes" id="UP000815698"/>
    </source>
</evidence>
<keyword evidence="1" id="KW-1133">Transmembrane helix</keyword>
<comment type="subcellular location">
    <subcellularLocation>
        <location evidence="1">Cell membrane</location>
        <topology evidence="1">Multi-pass membrane protein</topology>
    </subcellularLocation>
</comment>
<keyword evidence="3" id="KW-1185">Reference proteome</keyword>
<dbReference type="InterPro" id="IPR002994">
    <property type="entry name" value="Surf1/Shy1"/>
</dbReference>
<evidence type="ECO:0000256" key="1">
    <source>
        <dbReference type="RuleBase" id="RU363076"/>
    </source>
</evidence>